<accession>A0AAW2DV24</accession>
<comment type="function">
    <text evidence="10">Endoglycosidase which is a cell surface and extracellular matrix-degrading enzyme. Cleaves heparan sulfate proteoglycans (HSPGs) into heparan sulfate side chains and core proteoglycans.</text>
</comment>
<dbReference type="Pfam" id="PF03662">
    <property type="entry name" value="Glyco_hydro_79n"/>
    <property type="match status" value="1"/>
</dbReference>
<evidence type="ECO:0000256" key="3">
    <source>
        <dbReference type="ARBA" id="ARBA00022525"/>
    </source>
</evidence>
<dbReference type="Gene3D" id="3.20.20.80">
    <property type="entry name" value="Glycosidases"/>
    <property type="match status" value="1"/>
</dbReference>
<evidence type="ECO:0000256" key="5">
    <source>
        <dbReference type="ARBA" id="ARBA00022801"/>
    </source>
</evidence>
<dbReference type="PANTHER" id="PTHR14363:SF17">
    <property type="entry name" value="HEPARANASE-LIKE PROTEIN 3"/>
    <property type="match status" value="1"/>
</dbReference>
<keyword evidence="5" id="KW-0378">Hydrolase</keyword>
<gene>
    <name evidence="12" type="ORF">SO802_000736</name>
</gene>
<dbReference type="Proteomes" id="UP001459277">
    <property type="component" value="Unassembled WGS sequence"/>
</dbReference>
<feature type="signal peptide" evidence="11">
    <location>
        <begin position="1"/>
        <end position="18"/>
    </location>
</feature>
<protein>
    <recommendedName>
        <fullName evidence="14">Heparanase-like protein 3</fullName>
    </recommendedName>
</protein>
<evidence type="ECO:0000313" key="13">
    <source>
        <dbReference type="Proteomes" id="UP001459277"/>
    </source>
</evidence>
<evidence type="ECO:0000256" key="7">
    <source>
        <dbReference type="ARBA" id="ARBA00023180"/>
    </source>
</evidence>
<dbReference type="InterPro" id="IPR017853">
    <property type="entry name" value="GH"/>
</dbReference>
<dbReference type="AlphaFoldDB" id="A0AAW2DV24"/>
<dbReference type="SUPFAM" id="SSF51445">
    <property type="entry name" value="(Trans)glycosidases"/>
    <property type="match status" value="1"/>
</dbReference>
<keyword evidence="4 11" id="KW-0732">Signal</keyword>
<organism evidence="12 13">
    <name type="scientific">Lithocarpus litseifolius</name>
    <dbReference type="NCBI Taxonomy" id="425828"/>
    <lineage>
        <taxon>Eukaryota</taxon>
        <taxon>Viridiplantae</taxon>
        <taxon>Streptophyta</taxon>
        <taxon>Embryophyta</taxon>
        <taxon>Tracheophyta</taxon>
        <taxon>Spermatophyta</taxon>
        <taxon>Magnoliopsida</taxon>
        <taxon>eudicotyledons</taxon>
        <taxon>Gunneridae</taxon>
        <taxon>Pentapetalae</taxon>
        <taxon>rosids</taxon>
        <taxon>fabids</taxon>
        <taxon>Fagales</taxon>
        <taxon>Fagaceae</taxon>
        <taxon>Lithocarpus</taxon>
    </lineage>
</organism>
<proteinExistence type="inferred from homology"/>
<sequence length="559" mass="62154">MGSQIWLLGLCFLMYVFSFISVSSKALVGDGIVFIDGKAAIGRIDDDFVCATLDWWPPEKCDYGTCSWGHASLLNLDLGNNILLNAIKAFSPLKLRLGGTLQDKVIYDTPDDQQPCVPFANKSSEMFGFTQGCLPMNRWDELNTLFEKAGAKIIFGLNALYGRSIQSDGSAVGAWNYTNAESLIRYTVGKNYTIHGWELGNELSGNGVGTRVAADQYALDTVALQRIVQIIYKEIEPKPIIIAPGGFFDANWFKEFLNKTSKSLDVVTHHIYNLGPGVDQHLVEKIIDPSYLDGEANTFRSLHNIVRSSETSAVAWVGEAGGAYNSGHNLVTNAFVFSFWYLDQLGMASSYDTKTYCRQTFIGGNYGLLNTTTFEPNPDYYSALLWHRLMGNNVLSTSFSGTKKIRAYAHCAKHSVCTVPIQLSKQVYSLFFDLTRFFIMQKGFTLLLINLDNSTTIQVKVAFNSTSSLRRKHKFHRKHIRLPQGYKSENDREEYHLTAKDGNLHSQTMLLNGKILTVNSSGDIPPLEPLYANSSSPISVAPFSIVFAHIPNVVPPACR</sequence>
<comment type="subcellular location">
    <subcellularLocation>
        <location evidence="9">Lysosome membrane</location>
        <topology evidence="9">Peripheral membrane protein</topology>
    </subcellularLocation>
    <subcellularLocation>
        <location evidence="1">Secreted</location>
    </subcellularLocation>
</comment>
<evidence type="ECO:0000256" key="9">
    <source>
        <dbReference type="ARBA" id="ARBA00023765"/>
    </source>
</evidence>
<keyword evidence="3" id="KW-0964">Secreted</keyword>
<evidence type="ECO:0000256" key="8">
    <source>
        <dbReference type="ARBA" id="ARBA00023228"/>
    </source>
</evidence>
<dbReference type="GO" id="GO:0005576">
    <property type="term" value="C:extracellular region"/>
    <property type="evidence" value="ECO:0007669"/>
    <property type="project" value="UniProtKB-SubCell"/>
</dbReference>
<evidence type="ECO:0000256" key="10">
    <source>
        <dbReference type="ARBA" id="ARBA00055929"/>
    </source>
</evidence>
<comment type="similarity">
    <text evidence="2">Belongs to the glycosyl hydrolase 79 family.</text>
</comment>
<keyword evidence="8" id="KW-0458">Lysosome</keyword>
<dbReference type="PANTHER" id="PTHR14363">
    <property type="entry name" value="HEPARANASE-RELATED"/>
    <property type="match status" value="1"/>
</dbReference>
<evidence type="ECO:0008006" key="14">
    <source>
        <dbReference type="Google" id="ProtNLM"/>
    </source>
</evidence>
<dbReference type="GO" id="GO:0009505">
    <property type="term" value="C:plant-type cell wall"/>
    <property type="evidence" value="ECO:0007669"/>
    <property type="project" value="TreeGrafter"/>
</dbReference>
<evidence type="ECO:0000256" key="2">
    <source>
        <dbReference type="ARBA" id="ARBA00009800"/>
    </source>
</evidence>
<evidence type="ECO:0000256" key="1">
    <source>
        <dbReference type="ARBA" id="ARBA00004613"/>
    </source>
</evidence>
<dbReference type="FunFam" id="3.20.20.80:FF:000023">
    <property type="entry name" value="heparanase-like protein 3"/>
    <property type="match status" value="1"/>
</dbReference>
<evidence type="ECO:0000256" key="6">
    <source>
        <dbReference type="ARBA" id="ARBA00023136"/>
    </source>
</evidence>
<comment type="caution">
    <text evidence="12">The sequence shown here is derived from an EMBL/GenBank/DDBJ whole genome shotgun (WGS) entry which is preliminary data.</text>
</comment>
<name>A0AAW2DV24_9ROSI</name>
<evidence type="ECO:0000313" key="12">
    <source>
        <dbReference type="EMBL" id="KAL0013667.1"/>
    </source>
</evidence>
<dbReference type="InterPro" id="IPR005199">
    <property type="entry name" value="Glyco_hydro_79"/>
</dbReference>
<dbReference type="GO" id="GO:0004566">
    <property type="term" value="F:beta-glucuronidase activity"/>
    <property type="evidence" value="ECO:0007669"/>
    <property type="project" value="TreeGrafter"/>
</dbReference>
<evidence type="ECO:0000256" key="11">
    <source>
        <dbReference type="SAM" id="SignalP"/>
    </source>
</evidence>
<keyword evidence="6" id="KW-0472">Membrane</keyword>
<evidence type="ECO:0000256" key="4">
    <source>
        <dbReference type="ARBA" id="ARBA00022729"/>
    </source>
</evidence>
<keyword evidence="13" id="KW-1185">Reference proteome</keyword>
<keyword evidence="7" id="KW-0325">Glycoprotein</keyword>
<dbReference type="GO" id="GO:0005765">
    <property type="term" value="C:lysosomal membrane"/>
    <property type="evidence" value="ECO:0007669"/>
    <property type="project" value="UniProtKB-SubCell"/>
</dbReference>
<feature type="chain" id="PRO_5043901297" description="Heparanase-like protein 3" evidence="11">
    <location>
        <begin position="19"/>
        <end position="559"/>
    </location>
</feature>
<reference evidence="12 13" key="1">
    <citation type="submission" date="2024-01" db="EMBL/GenBank/DDBJ databases">
        <title>A telomere-to-telomere, gap-free genome of sweet tea (Lithocarpus litseifolius).</title>
        <authorList>
            <person name="Zhou J."/>
        </authorList>
    </citation>
    <scope>NUCLEOTIDE SEQUENCE [LARGE SCALE GENOMIC DNA]</scope>
    <source>
        <strain evidence="12">Zhou-2022a</strain>
        <tissue evidence="12">Leaf</tissue>
    </source>
</reference>
<dbReference type="EMBL" id="JAZDWU010000001">
    <property type="protein sequence ID" value="KAL0013667.1"/>
    <property type="molecule type" value="Genomic_DNA"/>
</dbReference>